<reference evidence="1 2" key="1">
    <citation type="submission" date="2016-10" db="EMBL/GenBank/DDBJ databases">
        <authorList>
            <person name="de Groot N.N."/>
        </authorList>
    </citation>
    <scope>NUCLEOTIDE SEQUENCE [LARGE SCALE GENOMIC DNA]</scope>
    <source>
        <strain evidence="1 2">CGMCC 1.3401</strain>
    </source>
</reference>
<name>A0A1G4PJ70_9HYPH</name>
<evidence type="ECO:0000313" key="2">
    <source>
        <dbReference type="Proteomes" id="UP000199542"/>
    </source>
</evidence>
<sequence length="52" mass="5789">MSLNTPTFITHTNSRRGKSGGFVCAVAAGSESIDWYIWTIRISPFPRAIDCR</sequence>
<dbReference type="EMBL" id="FMTM01000001">
    <property type="protein sequence ID" value="SCW32138.1"/>
    <property type="molecule type" value="Genomic_DNA"/>
</dbReference>
<accession>A0A1G4PJ70</accession>
<proteinExistence type="predicted"/>
<gene>
    <name evidence="1" type="ORF">SAMN02927900_00593</name>
</gene>
<protein>
    <submittedName>
        <fullName evidence="1">Uncharacterized protein</fullName>
    </submittedName>
</protein>
<evidence type="ECO:0000313" key="1">
    <source>
        <dbReference type="EMBL" id="SCW32138.1"/>
    </source>
</evidence>
<dbReference type="AlphaFoldDB" id="A0A1G4PJ70"/>
<organism evidence="1 2">
    <name type="scientific">Rhizobium mongolense subsp. loessense</name>
    <dbReference type="NCBI Taxonomy" id="158890"/>
    <lineage>
        <taxon>Bacteria</taxon>
        <taxon>Pseudomonadati</taxon>
        <taxon>Pseudomonadota</taxon>
        <taxon>Alphaproteobacteria</taxon>
        <taxon>Hyphomicrobiales</taxon>
        <taxon>Rhizobiaceae</taxon>
        <taxon>Rhizobium/Agrobacterium group</taxon>
        <taxon>Rhizobium</taxon>
    </lineage>
</organism>
<dbReference type="Proteomes" id="UP000199542">
    <property type="component" value="Unassembled WGS sequence"/>
</dbReference>